<feature type="domain" description="ABC transporter" evidence="5">
    <location>
        <begin position="46"/>
        <end position="272"/>
    </location>
</feature>
<gene>
    <name evidence="6" type="ORF">AVDCRST_MAG70-1587</name>
</gene>
<dbReference type="InterPro" id="IPR003593">
    <property type="entry name" value="AAA+_ATPase"/>
</dbReference>
<dbReference type="SUPFAM" id="SSF52540">
    <property type="entry name" value="P-loop containing nucleoside triphosphate hydrolases"/>
    <property type="match status" value="1"/>
</dbReference>
<evidence type="ECO:0000256" key="3">
    <source>
        <dbReference type="ARBA" id="ARBA00022741"/>
    </source>
</evidence>
<sequence length="346" mass="37296">MVIAPGVRTGRDDVFDGSVGTLAPPTSDEMERDRLPGLSVGQQPAITVEAVSKWYGDIVAVSDVSFGVAPGVTALLGPNGAGKSTVLKMIAGLVAPSSGRVMVAGHPPRGKAADYRRLGLVPEQEEIYPFLTGREFVRFNALLQDLSDPDRATRDAIDLVEMTDAAGRPIGGYSKGMRQRIKVAAALVHDPEVLLLDEPLNGMDPVQRVRLIELMRQLGAAGKTVLVSSHVLVEVERFAQSILVIVNGKLAAAGDYRTIRERIDRHDHVIGILTDDPRRLAASLVADDAIRSVRFDGPGRIVVETNDVQRCARLVPTVASTEGIRLRGIQPADESLTSVFEYLTER</sequence>
<reference evidence="6" key="1">
    <citation type="submission" date="2020-02" db="EMBL/GenBank/DDBJ databases">
        <authorList>
            <person name="Meier V. D."/>
        </authorList>
    </citation>
    <scope>NUCLEOTIDE SEQUENCE</scope>
    <source>
        <strain evidence="6">AVDCRST_MAG70</strain>
    </source>
</reference>
<dbReference type="Gene3D" id="3.40.50.300">
    <property type="entry name" value="P-loop containing nucleotide triphosphate hydrolases"/>
    <property type="match status" value="1"/>
</dbReference>
<dbReference type="GO" id="GO:0005524">
    <property type="term" value="F:ATP binding"/>
    <property type="evidence" value="ECO:0007669"/>
    <property type="project" value="UniProtKB-KW"/>
</dbReference>
<accession>A0A6J4UU92</accession>
<name>A0A6J4UU92_9BACT</name>
<dbReference type="PROSITE" id="PS50893">
    <property type="entry name" value="ABC_TRANSPORTER_2"/>
    <property type="match status" value="1"/>
</dbReference>
<evidence type="ECO:0000313" key="6">
    <source>
        <dbReference type="EMBL" id="CAA9560023.1"/>
    </source>
</evidence>
<proteinExistence type="inferred from homology"/>
<keyword evidence="3" id="KW-0547">Nucleotide-binding</keyword>
<evidence type="ECO:0000256" key="4">
    <source>
        <dbReference type="ARBA" id="ARBA00022840"/>
    </source>
</evidence>
<comment type="similarity">
    <text evidence="1">Belongs to the ABC transporter superfamily.</text>
</comment>
<dbReference type="PANTHER" id="PTHR43335">
    <property type="entry name" value="ABC TRANSPORTER, ATP-BINDING PROTEIN"/>
    <property type="match status" value="1"/>
</dbReference>
<dbReference type="PANTHER" id="PTHR43335:SF11">
    <property type="entry name" value="ABC TRANSPORTER RELATED"/>
    <property type="match status" value="1"/>
</dbReference>
<dbReference type="CDD" id="cd03230">
    <property type="entry name" value="ABC_DR_subfamily_A"/>
    <property type="match status" value="1"/>
</dbReference>
<evidence type="ECO:0000259" key="5">
    <source>
        <dbReference type="PROSITE" id="PS50893"/>
    </source>
</evidence>
<evidence type="ECO:0000256" key="2">
    <source>
        <dbReference type="ARBA" id="ARBA00022448"/>
    </source>
</evidence>
<dbReference type="AlphaFoldDB" id="A0A6J4UU92"/>
<dbReference type="Pfam" id="PF00005">
    <property type="entry name" value="ABC_tran"/>
    <property type="match status" value="1"/>
</dbReference>
<dbReference type="InterPro" id="IPR003439">
    <property type="entry name" value="ABC_transporter-like_ATP-bd"/>
</dbReference>
<keyword evidence="4 6" id="KW-0067">ATP-binding</keyword>
<dbReference type="PROSITE" id="PS00211">
    <property type="entry name" value="ABC_TRANSPORTER_1"/>
    <property type="match status" value="1"/>
</dbReference>
<keyword evidence="2" id="KW-0813">Transport</keyword>
<dbReference type="SMART" id="SM00382">
    <property type="entry name" value="AAA"/>
    <property type="match status" value="1"/>
</dbReference>
<dbReference type="InterPro" id="IPR017871">
    <property type="entry name" value="ABC_transporter-like_CS"/>
</dbReference>
<dbReference type="GO" id="GO:0016887">
    <property type="term" value="F:ATP hydrolysis activity"/>
    <property type="evidence" value="ECO:0007669"/>
    <property type="project" value="InterPro"/>
</dbReference>
<dbReference type="EMBL" id="CADCWH010000253">
    <property type="protein sequence ID" value="CAA9560023.1"/>
    <property type="molecule type" value="Genomic_DNA"/>
</dbReference>
<protein>
    <submittedName>
        <fullName evidence="6">Efflux ABC transporter, ATP-binding protein</fullName>
    </submittedName>
</protein>
<organism evidence="6">
    <name type="scientific">uncultured Thermomicrobiales bacterium</name>
    <dbReference type="NCBI Taxonomy" id="1645740"/>
    <lineage>
        <taxon>Bacteria</taxon>
        <taxon>Pseudomonadati</taxon>
        <taxon>Thermomicrobiota</taxon>
        <taxon>Thermomicrobia</taxon>
        <taxon>Thermomicrobiales</taxon>
        <taxon>environmental samples</taxon>
    </lineage>
</organism>
<evidence type="ECO:0000256" key="1">
    <source>
        <dbReference type="ARBA" id="ARBA00005417"/>
    </source>
</evidence>
<dbReference type="InterPro" id="IPR027417">
    <property type="entry name" value="P-loop_NTPase"/>
</dbReference>